<comment type="caution">
    <text evidence="2">The sequence shown here is derived from an EMBL/GenBank/DDBJ whole genome shotgun (WGS) entry which is preliminary data.</text>
</comment>
<dbReference type="AlphaFoldDB" id="A0A0F3NCZ5"/>
<organism evidence="2 3">
    <name type="scientific">Anaplasma phagocytophilum str. ApMUC09</name>
    <dbReference type="NCBI Taxonomy" id="1359152"/>
    <lineage>
        <taxon>Bacteria</taxon>
        <taxon>Pseudomonadati</taxon>
        <taxon>Pseudomonadota</taxon>
        <taxon>Alphaproteobacteria</taxon>
        <taxon>Rickettsiales</taxon>
        <taxon>Anaplasmataceae</taxon>
        <taxon>Anaplasma</taxon>
        <taxon>phagocytophilum group</taxon>
    </lineage>
</organism>
<sequence length="86" mass="9853">MLCSKENLGITICSGGGSSEGESLSVQRVFARRRLSRPNDRWYYANAVVKNSKFGEYMEICSFTVYSMSFISTTMILAYTRFMIMY</sequence>
<name>A0A0F3NCZ5_ANAPH</name>
<gene>
    <name evidence="2" type="ORF">APHMUC_0478</name>
</gene>
<dbReference type="EMBL" id="LANV01000001">
    <property type="protein sequence ID" value="KJV64779.1"/>
    <property type="molecule type" value="Genomic_DNA"/>
</dbReference>
<dbReference type="Proteomes" id="UP000033441">
    <property type="component" value="Unassembled WGS sequence"/>
</dbReference>
<keyword evidence="1" id="KW-0812">Transmembrane</keyword>
<proteinExistence type="predicted"/>
<feature type="transmembrane region" description="Helical" evidence="1">
    <location>
        <begin position="63"/>
        <end position="84"/>
    </location>
</feature>
<dbReference type="PATRIC" id="fig|1359152.3.peg.503"/>
<protein>
    <submittedName>
        <fullName evidence="2">Uncharacterized protein</fullName>
    </submittedName>
</protein>
<evidence type="ECO:0000313" key="3">
    <source>
        <dbReference type="Proteomes" id="UP000033441"/>
    </source>
</evidence>
<evidence type="ECO:0000256" key="1">
    <source>
        <dbReference type="SAM" id="Phobius"/>
    </source>
</evidence>
<reference evidence="2 3" key="1">
    <citation type="submission" date="2015-02" db="EMBL/GenBank/DDBJ databases">
        <title>Genome Sequencing of Rickettsiales.</title>
        <authorList>
            <person name="Daugherty S.C."/>
            <person name="Su Q."/>
            <person name="Abolude K."/>
            <person name="Beier-Sexton M."/>
            <person name="Carlyon J.A."/>
            <person name="Carter R."/>
            <person name="Day N.P."/>
            <person name="Dumler S.J."/>
            <person name="Dyachenko V."/>
            <person name="Godinez A."/>
            <person name="Kurtti T.J."/>
            <person name="Lichay M."/>
            <person name="Mullins K.E."/>
            <person name="Ott S."/>
            <person name="Pappas-Brown V."/>
            <person name="Paris D.H."/>
            <person name="Patel P."/>
            <person name="Richards A.L."/>
            <person name="Sadzewicz L."/>
            <person name="Sears K."/>
            <person name="Seidman D."/>
            <person name="Sengamalay N."/>
            <person name="Stenos J."/>
            <person name="Tallon L.J."/>
            <person name="Vincent G."/>
            <person name="Fraser C.M."/>
            <person name="Munderloh U."/>
            <person name="Dunning-Hotopp J.C."/>
        </authorList>
    </citation>
    <scope>NUCLEOTIDE SEQUENCE [LARGE SCALE GENOMIC DNA]</scope>
    <source>
        <strain evidence="2 3">ApMUC09</strain>
    </source>
</reference>
<accession>A0A0F3NCZ5</accession>
<keyword evidence="1" id="KW-1133">Transmembrane helix</keyword>
<keyword evidence="1" id="KW-0472">Membrane</keyword>
<evidence type="ECO:0000313" key="2">
    <source>
        <dbReference type="EMBL" id="KJV64779.1"/>
    </source>
</evidence>